<keyword evidence="1" id="KW-0472">Membrane</keyword>
<comment type="caution">
    <text evidence="2">The sequence shown here is derived from an EMBL/GenBank/DDBJ whole genome shotgun (WGS) entry which is preliminary data.</text>
</comment>
<sequence>MIEFHLGTMLTQLFMLLVFLLVPTITIIIGVKYLSTQKSENQSLKQAITRMEKKLEER</sequence>
<dbReference type="RefSeq" id="WP_191141877.1">
    <property type="nucleotide sequence ID" value="NZ_JACXAH010000008.1"/>
</dbReference>
<keyword evidence="1" id="KW-0812">Transmembrane</keyword>
<reference evidence="2" key="1">
    <citation type="submission" date="2020-09" db="EMBL/GenBank/DDBJ databases">
        <title>A novel bacterium of genus Hazenella, isolated from South China Sea.</title>
        <authorList>
            <person name="Huang H."/>
            <person name="Mo K."/>
            <person name="Hu Y."/>
        </authorList>
    </citation>
    <scope>NUCLEOTIDE SEQUENCE</scope>
    <source>
        <strain evidence="2">IB182357</strain>
    </source>
</reference>
<gene>
    <name evidence="2" type="ORF">IC620_07280</name>
</gene>
<dbReference type="Proteomes" id="UP000661691">
    <property type="component" value="Unassembled WGS sequence"/>
</dbReference>
<dbReference type="EMBL" id="JACXAH010000008">
    <property type="protein sequence ID" value="MBD1372163.1"/>
    <property type="molecule type" value="Genomic_DNA"/>
</dbReference>
<evidence type="ECO:0000256" key="1">
    <source>
        <dbReference type="SAM" id="Phobius"/>
    </source>
</evidence>
<accession>A0A926RTV5</accession>
<protein>
    <submittedName>
        <fullName evidence="2">Uncharacterized protein</fullName>
    </submittedName>
</protein>
<evidence type="ECO:0000313" key="2">
    <source>
        <dbReference type="EMBL" id="MBD1372163.1"/>
    </source>
</evidence>
<keyword evidence="3" id="KW-1185">Reference proteome</keyword>
<organism evidence="2 3">
    <name type="scientific">Polycladospora coralii</name>
    <dbReference type="NCBI Taxonomy" id="2771432"/>
    <lineage>
        <taxon>Bacteria</taxon>
        <taxon>Bacillati</taxon>
        <taxon>Bacillota</taxon>
        <taxon>Bacilli</taxon>
        <taxon>Bacillales</taxon>
        <taxon>Thermoactinomycetaceae</taxon>
        <taxon>Polycladospora</taxon>
    </lineage>
</organism>
<name>A0A926RTV5_9BACL</name>
<keyword evidence="1" id="KW-1133">Transmembrane helix</keyword>
<evidence type="ECO:0000313" key="3">
    <source>
        <dbReference type="Proteomes" id="UP000661691"/>
    </source>
</evidence>
<proteinExistence type="predicted"/>
<feature type="transmembrane region" description="Helical" evidence="1">
    <location>
        <begin position="12"/>
        <end position="35"/>
    </location>
</feature>
<dbReference type="AlphaFoldDB" id="A0A926RTV5"/>